<dbReference type="EMBL" id="GDHC01013622">
    <property type="protein sequence ID" value="JAQ05007.1"/>
    <property type="molecule type" value="Transcribed_RNA"/>
</dbReference>
<dbReference type="GO" id="GO:0004315">
    <property type="term" value="F:3-oxoacyl-[acyl-carrier-protein] synthase activity"/>
    <property type="evidence" value="ECO:0007669"/>
    <property type="project" value="UniProtKB-EC"/>
</dbReference>
<dbReference type="Pfam" id="PF00109">
    <property type="entry name" value="ketoacyl-synt"/>
    <property type="match status" value="1"/>
</dbReference>
<organism evidence="5">
    <name type="scientific">Lygus hesperus</name>
    <name type="common">Western plant bug</name>
    <dbReference type="NCBI Taxonomy" id="30085"/>
    <lineage>
        <taxon>Eukaryota</taxon>
        <taxon>Metazoa</taxon>
        <taxon>Ecdysozoa</taxon>
        <taxon>Arthropoda</taxon>
        <taxon>Hexapoda</taxon>
        <taxon>Insecta</taxon>
        <taxon>Pterygota</taxon>
        <taxon>Neoptera</taxon>
        <taxon>Paraneoptera</taxon>
        <taxon>Hemiptera</taxon>
        <taxon>Heteroptera</taxon>
        <taxon>Panheteroptera</taxon>
        <taxon>Cimicomorpha</taxon>
        <taxon>Miridae</taxon>
        <taxon>Mirini</taxon>
        <taxon>Lygus</taxon>
    </lineage>
</organism>
<name>A0A146LD89_LYGHE</name>
<dbReference type="GO" id="GO:0006633">
    <property type="term" value="P:fatty acid biosynthetic process"/>
    <property type="evidence" value="ECO:0007669"/>
    <property type="project" value="TreeGrafter"/>
</dbReference>
<evidence type="ECO:0000256" key="1">
    <source>
        <dbReference type="ARBA" id="ARBA00008467"/>
    </source>
</evidence>
<dbReference type="InterPro" id="IPR020841">
    <property type="entry name" value="PKS_Beta-ketoAc_synthase_dom"/>
</dbReference>
<dbReference type="InterPro" id="IPR000794">
    <property type="entry name" value="Beta-ketoacyl_synthase"/>
</dbReference>
<dbReference type="CDD" id="cd00834">
    <property type="entry name" value="KAS_I_II"/>
    <property type="match status" value="1"/>
</dbReference>
<dbReference type="Gene3D" id="3.40.47.10">
    <property type="match status" value="1"/>
</dbReference>
<accession>A0A146LD89</accession>
<gene>
    <name evidence="5" type="primary">CEM1_2</name>
    <name evidence="5" type="ORF">g.16167</name>
</gene>
<feature type="domain" description="Ketosynthase family 3 (KS3)" evidence="4">
    <location>
        <begin position="1"/>
        <end position="295"/>
    </location>
</feature>
<dbReference type="Pfam" id="PF02801">
    <property type="entry name" value="Ketoacyl-synt_C"/>
    <property type="match status" value="2"/>
</dbReference>
<dbReference type="PANTHER" id="PTHR11712">
    <property type="entry name" value="POLYKETIDE SYNTHASE-RELATED"/>
    <property type="match status" value="1"/>
</dbReference>
<dbReference type="PANTHER" id="PTHR11712:SF336">
    <property type="entry name" value="3-OXOACYL-[ACYL-CARRIER-PROTEIN] SYNTHASE, MITOCHONDRIAL"/>
    <property type="match status" value="1"/>
</dbReference>
<dbReference type="InterPro" id="IPR016039">
    <property type="entry name" value="Thiolase-like"/>
</dbReference>
<comment type="similarity">
    <text evidence="1">Belongs to the thiolase-like superfamily. Beta-ketoacyl-ACP synthases family.</text>
</comment>
<evidence type="ECO:0000256" key="2">
    <source>
        <dbReference type="ARBA" id="ARBA00013191"/>
    </source>
</evidence>
<dbReference type="PROSITE" id="PS52004">
    <property type="entry name" value="KS3_2"/>
    <property type="match status" value="1"/>
</dbReference>
<feature type="non-terminal residue" evidence="5">
    <location>
        <position position="1"/>
    </location>
</feature>
<dbReference type="AlphaFoldDB" id="A0A146LD89"/>
<evidence type="ECO:0000313" key="5">
    <source>
        <dbReference type="EMBL" id="JAQ05007.1"/>
    </source>
</evidence>
<dbReference type="SUPFAM" id="SSF53901">
    <property type="entry name" value="Thiolase-like"/>
    <property type="match status" value="2"/>
</dbReference>
<reference evidence="5" key="1">
    <citation type="journal article" date="2016" name="Gigascience">
        <title>De novo construction of an expanded transcriptome assembly for the western tarnished plant bug, Lygus hesperus.</title>
        <authorList>
            <person name="Tassone E.E."/>
            <person name="Geib S.M."/>
            <person name="Hall B."/>
            <person name="Fabrick J.A."/>
            <person name="Brent C.S."/>
            <person name="Hull J.J."/>
        </authorList>
    </citation>
    <scope>NUCLEOTIDE SEQUENCE</scope>
</reference>
<keyword evidence="3" id="KW-0808">Transferase</keyword>
<protein>
    <recommendedName>
        <fullName evidence="2">beta-ketoacyl-[acyl-carrier-protein] synthase I</fullName>
        <ecNumber evidence="2">2.3.1.41</ecNumber>
    </recommendedName>
</protein>
<dbReference type="SMART" id="SM00825">
    <property type="entry name" value="PKS_KS"/>
    <property type="match status" value="1"/>
</dbReference>
<dbReference type="EC" id="2.3.1.41" evidence="2"/>
<evidence type="ECO:0000256" key="3">
    <source>
        <dbReference type="ARBA" id="ARBA00022679"/>
    </source>
</evidence>
<evidence type="ECO:0000259" key="4">
    <source>
        <dbReference type="PROSITE" id="PS52004"/>
    </source>
</evidence>
<sequence length="300" mass="32540">HTHTHTYRSGLADIMVCGSTEASVSPLSLALFNRINALSRNRDWGTASQPFGAARDGFVMGEGAAIIVLETLESALRRDAKIYGEVVGYGASSDAHHVTSPPKDGAGAYQCMQQALEYATISPSDVGYVNAHATSTLLGDNAEVQAITRLFLQQQPRPYTHDTEWLVREYNRHTAHSSISEWSEATQKELLTQISPLLERNGPFISSNKGTFGHTLGAAGAIEVLCTILALHTQSIPPTVGISTSTIDPLFYDIPIVTLDNCTDVQKYIHKRPLQYAISNSFGFGGSDASLVFKRWSPST</sequence>
<proteinExistence type="inferred from homology"/>
<dbReference type="InterPro" id="IPR014031">
    <property type="entry name" value="Ketoacyl_synth_C"/>
</dbReference>
<dbReference type="InterPro" id="IPR014030">
    <property type="entry name" value="Ketoacyl_synth_N"/>
</dbReference>